<dbReference type="Pfam" id="PF07661">
    <property type="entry name" value="MORN_2"/>
    <property type="match status" value="2"/>
</dbReference>
<comment type="caution">
    <text evidence="1">The sequence shown here is derived from an EMBL/GenBank/DDBJ whole genome shotgun (WGS) entry which is preliminary data.</text>
</comment>
<dbReference type="Gene3D" id="3.90.930.1">
    <property type="match status" value="1"/>
</dbReference>
<reference evidence="1 2" key="1">
    <citation type="submission" date="2018-06" db="EMBL/GenBank/DDBJ databases">
        <title>Flavobacterium tibetense sp. nov., isolated from a wetland YonghuCo on Tibetan Plateau.</title>
        <authorList>
            <person name="Xing P."/>
            <person name="Phurbu D."/>
            <person name="Lu H."/>
        </authorList>
    </citation>
    <scope>NUCLEOTIDE SEQUENCE [LARGE SCALE GENOMIC DNA]</scope>
    <source>
        <strain evidence="1 2">YH5</strain>
    </source>
</reference>
<dbReference type="AlphaFoldDB" id="A0A365P260"/>
<dbReference type="OrthoDB" id="1326127at2"/>
<accession>A0A365P260</accession>
<dbReference type="RefSeq" id="WP_113988752.1">
    <property type="nucleotide sequence ID" value="NZ_QLST01000006.1"/>
</dbReference>
<evidence type="ECO:0000313" key="2">
    <source>
        <dbReference type="Proteomes" id="UP000253319"/>
    </source>
</evidence>
<evidence type="ECO:0000313" key="1">
    <source>
        <dbReference type="EMBL" id="RBA28571.1"/>
    </source>
</evidence>
<dbReference type="InterPro" id="IPR011652">
    <property type="entry name" value="MORN_2"/>
</dbReference>
<dbReference type="Gene3D" id="2.20.110.10">
    <property type="entry name" value="Histone H3 K4-specific methyltransferase SET7/9 N-terminal domain"/>
    <property type="match status" value="1"/>
</dbReference>
<keyword evidence="2" id="KW-1185">Reference proteome</keyword>
<gene>
    <name evidence="1" type="ORF">DPN68_06025</name>
</gene>
<protein>
    <recommendedName>
        <fullName evidence="3">Toxin-antitoxin system YwqK family antitoxin</fullName>
    </recommendedName>
</protein>
<proteinExistence type="predicted"/>
<organism evidence="1 2">
    <name type="scientific">Flavobacterium tibetense</name>
    <dbReference type="NCBI Taxonomy" id="2233533"/>
    <lineage>
        <taxon>Bacteria</taxon>
        <taxon>Pseudomonadati</taxon>
        <taxon>Bacteroidota</taxon>
        <taxon>Flavobacteriia</taxon>
        <taxon>Flavobacteriales</taxon>
        <taxon>Flavobacteriaceae</taxon>
        <taxon>Flavobacterium</taxon>
    </lineage>
</organism>
<evidence type="ECO:0008006" key="3">
    <source>
        <dbReference type="Google" id="ProtNLM"/>
    </source>
</evidence>
<dbReference type="Proteomes" id="UP000253319">
    <property type="component" value="Unassembled WGS sequence"/>
</dbReference>
<dbReference type="SUPFAM" id="SSF82185">
    <property type="entry name" value="Histone H3 K4-specific methyltransferase SET7/9 N-terminal domain"/>
    <property type="match status" value="2"/>
</dbReference>
<dbReference type="EMBL" id="QLST01000006">
    <property type="protein sequence ID" value="RBA28571.1"/>
    <property type="molecule type" value="Genomic_DNA"/>
</dbReference>
<name>A0A365P260_9FLAO</name>
<dbReference type="PROSITE" id="PS51257">
    <property type="entry name" value="PROKAR_LIPOPROTEIN"/>
    <property type="match status" value="1"/>
</dbReference>
<sequence>MKKAIIFIVLFFSTLISCFDINTAKEKTIHEKEIDSLKNNFVDNIRIDTTKNKKGIITKLRFHKSNNEYIDFSFYESGFKKSLKRVKNRQCEGKYFDWYENGKIQWKREYDKGHQIGLNITFHENGQKKQEYNSKTEETTWFFENGKPSELNSSKKRIFFYDNGNKFEEFIHKFDSNNEIKNSGFVNVYNENGTKVFEGEYDNKFYYKNGKKFTGEIICYFLDGKISLYMNMIDGKCEGKYYCYYGNKILKYEGNFFKGKHIFNRNYYQNGNIRNEFDNIKNISKDYYENGNLMSEYNHLTKETKFWDEKGNLSTD</sequence>